<feature type="compositionally biased region" description="Low complexity" evidence="10">
    <location>
        <begin position="769"/>
        <end position="778"/>
    </location>
</feature>
<feature type="compositionally biased region" description="Pro residues" evidence="10">
    <location>
        <begin position="779"/>
        <end position="788"/>
    </location>
</feature>
<gene>
    <name evidence="13" type="ORF">PILCRDRAFT_2282</name>
</gene>
<dbReference type="GO" id="GO:0005737">
    <property type="term" value="C:cytoplasm"/>
    <property type="evidence" value="ECO:0007669"/>
    <property type="project" value="UniProtKB-SubCell"/>
</dbReference>
<evidence type="ECO:0000256" key="1">
    <source>
        <dbReference type="ARBA" id="ARBA00001936"/>
    </source>
</evidence>
<dbReference type="InterPro" id="IPR054708">
    <property type="entry name" value="MTPAP-like_central"/>
</dbReference>
<dbReference type="EC" id="2.7.7.19" evidence="5"/>
<dbReference type="GO" id="GO:0010605">
    <property type="term" value="P:negative regulation of macromolecule metabolic process"/>
    <property type="evidence" value="ECO:0007669"/>
    <property type="project" value="UniProtKB-ARBA"/>
</dbReference>
<evidence type="ECO:0000256" key="7">
    <source>
        <dbReference type="ARBA" id="ARBA00022679"/>
    </source>
</evidence>
<dbReference type="InterPro" id="IPR043519">
    <property type="entry name" value="NT_sf"/>
</dbReference>
<feature type="compositionally biased region" description="Low complexity" evidence="10">
    <location>
        <begin position="807"/>
        <end position="834"/>
    </location>
</feature>
<feature type="region of interest" description="Disordered" evidence="10">
    <location>
        <begin position="408"/>
        <end position="433"/>
    </location>
</feature>
<proteinExistence type="inferred from homology"/>
<dbReference type="PANTHER" id="PTHR12271:SF40">
    <property type="entry name" value="POLY(A) RNA POLYMERASE GLD2"/>
    <property type="match status" value="1"/>
</dbReference>
<feature type="compositionally biased region" description="Polar residues" evidence="10">
    <location>
        <begin position="1"/>
        <end position="16"/>
    </location>
</feature>
<evidence type="ECO:0000256" key="5">
    <source>
        <dbReference type="ARBA" id="ARBA00012388"/>
    </source>
</evidence>
<dbReference type="InParanoid" id="A0A0C3BU20"/>
<protein>
    <recommendedName>
        <fullName evidence="5">polynucleotide adenylyltransferase</fullName>
        <ecNumber evidence="5">2.7.7.19</ecNumber>
    </recommendedName>
</protein>
<feature type="compositionally biased region" description="Polar residues" evidence="10">
    <location>
        <begin position="835"/>
        <end position="844"/>
    </location>
</feature>
<accession>A0A0C3BU20</accession>
<dbReference type="OrthoDB" id="407432at2759"/>
<evidence type="ECO:0000256" key="6">
    <source>
        <dbReference type="ARBA" id="ARBA00022490"/>
    </source>
</evidence>
<dbReference type="InterPro" id="IPR002058">
    <property type="entry name" value="PAP_assoc"/>
</dbReference>
<feature type="region of interest" description="Disordered" evidence="10">
    <location>
        <begin position="446"/>
        <end position="475"/>
    </location>
</feature>
<evidence type="ECO:0000259" key="12">
    <source>
        <dbReference type="Pfam" id="PF22600"/>
    </source>
</evidence>
<keyword evidence="7" id="KW-0808">Transferase</keyword>
<reference evidence="14" key="2">
    <citation type="submission" date="2015-01" db="EMBL/GenBank/DDBJ databases">
        <title>Evolutionary Origins and Diversification of the Mycorrhizal Mutualists.</title>
        <authorList>
            <consortium name="DOE Joint Genome Institute"/>
            <consortium name="Mycorrhizal Genomics Consortium"/>
            <person name="Kohler A."/>
            <person name="Kuo A."/>
            <person name="Nagy L.G."/>
            <person name="Floudas D."/>
            <person name="Copeland A."/>
            <person name="Barry K.W."/>
            <person name="Cichocki N."/>
            <person name="Veneault-Fourrey C."/>
            <person name="LaButti K."/>
            <person name="Lindquist E.A."/>
            <person name="Lipzen A."/>
            <person name="Lundell T."/>
            <person name="Morin E."/>
            <person name="Murat C."/>
            <person name="Riley R."/>
            <person name="Ohm R."/>
            <person name="Sun H."/>
            <person name="Tunlid A."/>
            <person name="Henrissat B."/>
            <person name="Grigoriev I.V."/>
            <person name="Hibbett D.S."/>
            <person name="Martin F."/>
        </authorList>
    </citation>
    <scope>NUCLEOTIDE SEQUENCE [LARGE SCALE GENOMIC DNA]</scope>
    <source>
        <strain evidence="14">F 1598</strain>
    </source>
</reference>
<dbReference type="Pfam" id="PF22600">
    <property type="entry name" value="MTPAP-like_central"/>
    <property type="match status" value="1"/>
</dbReference>
<dbReference type="Pfam" id="PF03828">
    <property type="entry name" value="PAP_assoc"/>
    <property type="match status" value="1"/>
</dbReference>
<dbReference type="CDD" id="cd05402">
    <property type="entry name" value="NT_PAP_TUTase"/>
    <property type="match status" value="1"/>
</dbReference>
<organism evidence="13 14">
    <name type="scientific">Piloderma croceum (strain F 1598)</name>
    <dbReference type="NCBI Taxonomy" id="765440"/>
    <lineage>
        <taxon>Eukaryota</taxon>
        <taxon>Fungi</taxon>
        <taxon>Dikarya</taxon>
        <taxon>Basidiomycota</taxon>
        <taxon>Agaricomycotina</taxon>
        <taxon>Agaricomycetes</taxon>
        <taxon>Agaricomycetidae</taxon>
        <taxon>Atheliales</taxon>
        <taxon>Atheliaceae</taxon>
        <taxon>Piloderma</taxon>
    </lineage>
</organism>
<dbReference type="Gene3D" id="3.30.460.10">
    <property type="entry name" value="Beta Polymerase, domain 2"/>
    <property type="match status" value="1"/>
</dbReference>
<keyword evidence="8" id="KW-0479">Metal-binding</keyword>
<dbReference type="STRING" id="765440.A0A0C3BU20"/>
<comment type="cofactor">
    <cofactor evidence="1">
        <name>Mn(2+)</name>
        <dbReference type="ChEBI" id="CHEBI:29035"/>
    </cofactor>
</comment>
<feature type="domain" description="Poly(A) RNA polymerase mitochondrial-like central palm" evidence="12">
    <location>
        <begin position="40"/>
        <end position="177"/>
    </location>
</feature>
<dbReference type="GO" id="GO:1990817">
    <property type="term" value="F:poly(A) RNA polymerase activity"/>
    <property type="evidence" value="ECO:0007669"/>
    <property type="project" value="UniProtKB-EC"/>
</dbReference>
<comment type="cofactor">
    <cofactor evidence="2">
        <name>Mg(2+)</name>
        <dbReference type="ChEBI" id="CHEBI:18420"/>
    </cofactor>
</comment>
<dbReference type="EMBL" id="KN832974">
    <property type="protein sequence ID" value="KIM90048.1"/>
    <property type="molecule type" value="Genomic_DNA"/>
</dbReference>
<keyword evidence="9" id="KW-0460">Magnesium</keyword>
<feature type="region of interest" description="Disordered" evidence="10">
    <location>
        <begin position="487"/>
        <end position="545"/>
    </location>
</feature>
<feature type="compositionally biased region" description="Basic and acidic residues" evidence="10">
    <location>
        <begin position="513"/>
        <end position="524"/>
    </location>
</feature>
<sequence>MATTHVQTANSAQSPHQHFEHLSPATQRKHSKQKFVADLSQCLFDFVIQLLPTAEEMAVKEDVRKLLERLIRTIEPDSRLLSFGSTANGFSLRNSDMDLCCLIDSDERLAATDLVTMLGDLLERETKFHVKPLPHARIPIVKLSLDPSPGLPLGIACDIGFENRLALENTRLLMCYAMIDPTRVRTMVLFLKVWSKRRKINSPYQGTLSSYGYVLMVIYFLVHVKNPAVLPNLQQMPPLRPISKEDTHLGGYNTWFFDDIELLRQRWQSSNIESVAELLIDFFRYYSRDFLYNTGVASIRAGLLKKESKGWQNDLSGSRYNDTRERNRLCIEDPFETDFNVARCVTKDGLYTIRGEFMRASRILAARPDRAIVALAQLCEERKEANVLQTSPPPAIFIPPRLFPIPPQTPYTVGSSSDAKGLPSPERIPPPQPQFLATAARIDVTGRSPPEHMAPKRSEWTSPPPPEAPPADHTSFENQLGLSLELATSSTEAREREEAYASSSSNSEVPSDDEPHSDTEDVRSVRSFTEGSSPSGPSFHRPPWQFMQDSTVHVAPVPRDFNAEVIGGIGPRGRYPSRLADKDHDPRHTMYLGQGHDTIATTCRADASRRSISGPPRASHRLSLPSMMPIALVTPLPPSPSGSESPVKSHSPESSTVFYETGSRHPPVLYSTSPGPGHHSPIVAPQQRQHQLGLFSTTFSNLSDHRPPMGISRSSHPRETGSGQSSAGPNTPTPSHYARSAHHHSYSNATITAPTPRANISQFSQNVHPSSSSSSPSRSPSPPPPEVPPNQHLLASGAGPNSPFTATSYESDSPTPSSTSCATSMSSSPPSSSSGENFDSQAASPVSDEVTPKLLVPSMQLHASI</sequence>
<reference evidence="13 14" key="1">
    <citation type="submission" date="2014-04" db="EMBL/GenBank/DDBJ databases">
        <authorList>
            <consortium name="DOE Joint Genome Institute"/>
            <person name="Kuo A."/>
            <person name="Tarkka M."/>
            <person name="Buscot F."/>
            <person name="Kohler A."/>
            <person name="Nagy L.G."/>
            <person name="Floudas D."/>
            <person name="Copeland A."/>
            <person name="Barry K.W."/>
            <person name="Cichocki N."/>
            <person name="Veneault-Fourrey C."/>
            <person name="LaButti K."/>
            <person name="Lindquist E.A."/>
            <person name="Lipzen A."/>
            <person name="Lundell T."/>
            <person name="Morin E."/>
            <person name="Murat C."/>
            <person name="Sun H."/>
            <person name="Tunlid A."/>
            <person name="Henrissat B."/>
            <person name="Grigoriev I.V."/>
            <person name="Hibbett D.S."/>
            <person name="Martin F."/>
            <person name="Nordberg H.P."/>
            <person name="Cantor M.N."/>
            <person name="Hua S.X."/>
        </authorList>
    </citation>
    <scope>NUCLEOTIDE SEQUENCE [LARGE SCALE GENOMIC DNA]</scope>
    <source>
        <strain evidence="13 14">F 1598</strain>
    </source>
</reference>
<comment type="similarity">
    <text evidence="4">Belongs to the DNA polymerase type-B-like family.</text>
</comment>
<comment type="subcellular location">
    <subcellularLocation>
        <location evidence="3">Cytoplasm</location>
    </subcellularLocation>
</comment>
<dbReference type="PANTHER" id="PTHR12271">
    <property type="entry name" value="POLY A POLYMERASE CID PAP -RELATED"/>
    <property type="match status" value="1"/>
</dbReference>
<feature type="compositionally biased region" description="Polar residues" evidence="10">
    <location>
        <begin position="721"/>
        <end position="734"/>
    </location>
</feature>
<dbReference type="HOGENOM" id="CLU_008373_0_0_1"/>
<feature type="compositionally biased region" description="Polar residues" evidence="10">
    <location>
        <begin position="526"/>
        <end position="536"/>
    </location>
</feature>
<feature type="region of interest" description="Disordered" evidence="10">
    <location>
        <begin position="699"/>
        <end position="745"/>
    </location>
</feature>
<feature type="region of interest" description="Disordered" evidence="10">
    <location>
        <begin position="762"/>
        <end position="865"/>
    </location>
</feature>
<dbReference type="Proteomes" id="UP000054166">
    <property type="component" value="Unassembled WGS sequence"/>
</dbReference>
<evidence type="ECO:0000313" key="14">
    <source>
        <dbReference type="Proteomes" id="UP000054166"/>
    </source>
</evidence>
<feature type="compositionally biased region" description="Basic and acidic residues" evidence="10">
    <location>
        <begin position="449"/>
        <end position="459"/>
    </location>
</feature>
<name>A0A0C3BU20_PILCF</name>
<feature type="region of interest" description="Disordered" evidence="10">
    <location>
        <begin position="1"/>
        <end position="25"/>
    </location>
</feature>
<keyword evidence="14" id="KW-1185">Reference proteome</keyword>
<evidence type="ECO:0000256" key="2">
    <source>
        <dbReference type="ARBA" id="ARBA00001946"/>
    </source>
</evidence>
<feature type="region of interest" description="Disordered" evidence="10">
    <location>
        <begin position="635"/>
        <end position="683"/>
    </location>
</feature>
<feature type="domain" description="PAP-associated" evidence="11">
    <location>
        <begin position="274"/>
        <end position="338"/>
    </location>
</feature>
<dbReference type="AlphaFoldDB" id="A0A0C3BU20"/>
<evidence type="ECO:0000313" key="13">
    <source>
        <dbReference type="EMBL" id="KIM90048.1"/>
    </source>
</evidence>
<evidence type="ECO:0000256" key="8">
    <source>
        <dbReference type="ARBA" id="ARBA00022723"/>
    </source>
</evidence>
<dbReference type="SUPFAM" id="SSF81301">
    <property type="entry name" value="Nucleotidyltransferase"/>
    <property type="match status" value="1"/>
</dbReference>
<evidence type="ECO:0000256" key="3">
    <source>
        <dbReference type="ARBA" id="ARBA00004496"/>
    </source>
</evidence>
<dbReference type="GO" id="GO:0046872">
    <property type="term" value="F:metal ion binding"/>
    <property type="evidence" value="ECO:0007669"/>
    <property type="project" value="UniProtKB-KW"/>
</dbReference>
<dbReference type="GO" id="GO:0031123">
    <property type="term" value="P:RNA 3'-end processing"/>
    <property type="evidence" value="ECO:0007669"/>
    <property type="project" value="TreeGrafter"/>
</dbReference>
<evidence type="ECO:0000256" key="9">
    <source>
        <dbReference type="ARBA" id="ARBA00022842"/>
    </source>
</evidence>
<evidence type="ECO:0000256" key="10">
    <source>
        <dbReference type="SAM" id="MobiDB-lite"/>
    </source>
</evidence>
<evidence type="ECO:0000259" key="11">
    <source>
        <dbReference type="Pfam" id="PF03828"/>
    </source>
</evidence>
<keyword evidence="6" id="KW-0963">Cytoplasm</keyword>
<dbReference type="Gene3D" id="1.10.1410.10">
    <property type="match status" value="1"/>
</dbReference>
<dbReference type="SUPFAM" id="SSF81631">
    <property type="entry name" value="PAP/OAS1 substrate-binding domain"/>
    <property type="match status" value="1"/>
</dbReference>
<evidence type="ECO:0000256" key="4">
    <source>
        <dbReference type="ARBA" id="ARBA00008593"/>
    </source>
</evidence>